<sequence length="245" mass="26498">MSEPSDKPEREFSLIQLLPNALTIAAICAGLTAIRLGAQGNFLLAVKLILVAGILDGLDGRLARALGSDSELGAELDSLGDFLNFGVAPPLILYFWALDDVRGIGWFAALVFAMCCVMRLARFNVGIKSSDAESSSAYFVGVPSPAGALLVMVPLYWSFAFPESTGLPGLVLCLYVICIGLLLVSQIPTWSFKATKISRSNLKYFFFALSIVFAAFLTYAWLTLMILCLAYVGTVIWALFRSEKA</sequence>
<dbReference type="InterPro" id="IPR050324">
    <property type="entry name" value="CDP-alcohol_PTase-I"/>
</dbReference>
<feature type="transmembrane region" description="Helical" evidence="12">
    <location>
        <begin position="165"/>
        <end position="184"/>
    </location>
</feature>
<protein>
    <submittedName>
        <fullName evidence="13">Phosphatidylcholine synthase</fullName>
        <ecNumber evidence="13">2.7.8.24</ecNumber>
    </submittedName>
</protein>
<name>A0A238JH17_9RHOB</name>
<feature type="transmembrane region" description="Helical" evidence="12">
    <location>
        <begin position="104"/>
        <end position="125"/>
    </location>
</feature>
<evidence type="ECO:0000313" key="14">
    <source>
        <dbReference type="Proteomes" id="UP000225972"/>
    </source>
</evidence>
<feature type="transmembrane region" description="Helical" evidence="12">
    <location>
        <begin position="137"/>
        <end position="159"/>
    </location>
</feature>
<proteinExistence type="inferred from homology"/>
<dbReference type="Proteomes" id="UP000225972">
    <property type="component" value="Unassembled WGS sequence"/>
</dbReference>
<comment type="similarity">
    <text evidence="2 11">Belongs to the CDP-alcohol phosphatidyltransferase class-I family.</text>
</comment>
<dbReference type="AlphaFoldDB" id="A0A238JH17"/>
<keyword evidence="4 11" id="KW-0808">Transferase</keyword>
<keyword evidence="7" id="KW-0443">Lipid metabolism</keyword>
<evidence type="ECO:0000256" key="7">
    <source>
        <dbReference type="ARBA" id="ARBA00023098"/>
    </source>
</evidence>
<keyword evidence="8 12" id="KW-0472">Membrane</keyword>
<dbReference type="RefSeq" id="WP_099248638.1">
    <property type="nucleotide sequence ID" value="NZ_FXXP01000003.1"/>
</dbReference>
<evidence type="ECO:0000256" key="5">
    <source>
        <dbReference type="ARBA" id="ARBA00022692"/>
    </source>
</evidence>
<evidence type="ECO:0000313" key="13">
    <source>
        <dbReference type="EMBL" id="SMX29959.1"/>
    </source>
</evidence>
<evidence type="ECO:0000256" key="2">
    <source>
        <dbReference type="ARBA" id="ARBA00010441"/>
    </source>
</evidence>
<evidence type="ECO:0000256" key="12">
    <source>
        <dbReference type="SAM" id="Phobius"/>
    </source>
</evidence>
<comment type="subcellular location">
    <subcellularLocation>
        <location evidence="1">Membrane</location>
        <topology evidence="1">Multi-pass membrane protein</topology>
    </subcellularLocation>
</comment>
<dbReference type="PROSITE" id="PS00379">
    <property type="entry name" value="CDP_ALCOHOL_P_TRANSF"/>
    <property type="match status" value="1"/>
</dbReference>
<feature type="transmembrane region" description="Helical" evidence="12">
    <location>
        <begin position="205"/>
        <end position="238"/>
    </location>
</feature>
<keyword evidence="5 12" id="KW-0812">Transmembrane</keyword>
<keyword evidence="14" id="KW-1185">Reference proteome</keyword>
<accession>A0A238JH17</accession>
<evidence type="ECO:0000256" key="9">
    <source>
        <dbReference type="ARBA" id="ARBA00023209"/>
    </source>
</evidence>
<dbReference type="GO" id="GO:0050520">
    <property type="term" value="F:phosphatidylcholine synthase activity"/>
    <property type="evidence" value="ECO:0007669"/>
    <property type="project" value="UniProtKB-EC"/>
</dbReference>
<dbReference type="EMBL" id="FXXP01000003">
    <property type="protein sequence ID" value="SMX29959.1"/>
    <property type="molecule type" value="Genomic_DNA"/>
</dbReference>
<dbReference type="PANTHER" id="PTHR14269:SF61">
    <property type="entry name" value="CDP-DIACYLGLYCEROL--SERINE O-PHOSPHATIDYLTRANSFERASE"/>
    <property type="match status" value="1"/>
</dbReference>
<keyword evidence="10" id="KW-1208">Phospholipid metabolism</keyword>
<gene>
    <name evidence="13" type="primary">pcs_2</name>
    <name evidence="13" type="ORF">TRP8649_04099</name>
</gene>
<evidence type="ECO:0000256" key="8">
    <source>
        <dbReference type="ARBA" id="ARBA00023136"/>
    </source>
</evidence>
<dbReference type="InterPro" id="IPR000462">
    <property type="entry name" value="CDP-OH_P_trans"/>
</dbReference>
<reference evidence="14" key="1">
    <citation type="submission" date="2017-05" db="EMBL/GenBank/DDBJ databases">
        <authorList>
            <person name="Rodrigo-Torres L."/>
            <person name="Arahal R. D."/>
            <person name="Lucena T."/>
        </authorList>
    </citation>
    <scope>NUCLEOTIDE SEQUENCE [LARGE SCALE GENOMIC DNA]</scope>
    <source>
        <strain evidence="14">CECT 8649</strain>
    </source>
</reference>
<keyword evidence="3" id="KW-0444">Lipid biosynthesis</keyword>
<dbReference type="InterPro" id="IPR048254">
    <property type="entry name" value="CDP_ALCOHOL_P_TRANSF_CS"/>
</dbReference>
<dbReference type="EC" id="2.7.8.24" evidence="13"/>
<feature type="transmembrane region" description="Helical" evidence="12">
    <location>
        <begin position="12"/>
        <end position="34"/>
    </location>
</feature>
<dbReference type="OrthoDB" id="9777147at2"/>
<dbReference type="Gene3D" id="1.20.120.1760">
    <property type="match status" value="1"/>
</dbReference>
<dbReference type="GO" id="GO:0008654">
    <property type="term" value="P:phospholipid biosynthetic process"/>
    <property type="evidence" value="ECO:0007669"/>
    <property type="project" value="UniProtKB-KW"/>
</dbReference>
<evidence type="ECO:0000256" key="11">
    <source>
        <dbReference type="RuleBase" id="RU003750"/>
    </source>
</evidence>
<dbReference type="InterPro" id="IPR043130">
    <property type="entry name" value="CDP-OH_PTrfase_TM_dom"/>
</dbReference>
<keyword evidence="6 12" id="KW-1133">Transmembrane helix</keyword>
<dbReference type="PANTHER" id="PTHR14269">
    <property type="entry name" value="CDP-DIACYLGLYCEROL--GLYCEROL-3-PHOSPHATE 3-PHOSPHATIDYLTRANSFERASE-RELATED"/>
    <property type="match status" value="1"/>
</dbReference>
<dbReference type="GO" id="GO:0016020">
    <property type="term" value="C:membrane"/>
    <property type="evidence" value="ECO:0007669"/>
    <property type="project" value="UniProtKB-SubCell"/>
</dbReference>
<evidence type="ECO:0000256" key="3">
    <source>
        <dbReference type="ARBA" id="ARBA00022516"/>
    </source>
</evidence>
<organism evidence="13 14">
    <name type="scientific">Pelagimonas phthalicica</name>
    <dbReference type="NCBI Taxonomy" id="1037362"/>
    <lineage>
        <taxon>Bacteria</taxon>
        <taxon>Pseudomonadati</taxon>
        <taxon>Pseudomonadota</taxon>
        <taxon>Alphaproteobacteria</taxon>
        <taxon>Rhodobacterales</taxon>
        <taxon>Roseobacteraceae</taxon>
        <taxon>Pelagimonas</taxon>
    </lineage>
</organism>
<evidence type="ECO:0000256" key="1">
    <source>
        <dbReference type="ARBA" id="ARBA00004141"/>
    </source>
</evidence>
<keyword evidence="9" id="KW-0594">Phospholipid biosynthesis</keyword>
<dbReference type="Pfam" id="PF01066">
    <property type="entry name" value="CDP-OH_P_transf"/>
    <property type="match status" value="1"/>
</dbReference>
<evidence type="ECO:0000256" key="6">
    <source>
        <dbReference type="ARBA" id="ARBA00022989"/>
    </source>
</evidence>
<evidence type="ECO:0000256" key="4">
    <source>
        <dbReference type="ARBA" id="ARBA00022679"/>
    </source>
</evidence>
<evidence type="ECO:0000256" key="10">
    <source>
        <dbReference type="ARBA" id="ARBA00023264"/>
    </source>
</evidence>